<dbReference type="Pfam" id="PF22735">
    <property type="entry name" value="NNH3"/>
    <property type="match status" value="1"/>
</dbReference>
<evidence type="ECO:0000313" key="2">
    <source>
        <dbReference type="EMBL" id="MBE9069763.1"/>
    </source>
</evidence>
<evidence type="ECO:0000313" key="3">
    <source>
        <dbReference type="Proteomes" id="UP000615026"/>
    </source>
</evidence>
<dbReference type="Gene3D" id="3.40.50.300">
    <property type="entry name" value="P-loop containing nucleotide triphosphate hydrolases"/>
    <property type="match status" value="1"/>
</dbReference>
<evidence type="ECO:0000259" key="1">
    <source>
        <dbReference type="Pfam" id="PF22735"/>
    </source>
</evidence>
<organism evidence="2 3">
    <name type="scientific">Leptolyngbya cf. ectocarpi LEGE 11479</name>
    <dbReference type="NCBI Taxonomy" id="1828722"/>
    <lineage>
        <taxon>Bacteria</taxon>
        <taxon>Bacillati</taxon>
        <taxon>Cyanobacteriota</taxon>
        <taxon>Cyanophyceae</taxon>
        <taxon>Leptolyngbyales</taxon>
        <taxon>Leptolyngbyaceae</taxon>
        <taxon>Leptolyngbya group</taxon>
        <taxon>Leptolyngbya</taxon>
    </lineage>
</organism>
<dbReference type="InterPro" id="IPR027417">
    <property type="entry name" value="P-loop_NTPase"/>
</dbReference>
<name>A0A928ZYH6_LEPEC</name>
<dbReference type="EMBL" id="JADEXP010000319">
    <property type="protein sequence ID" value="MBE9069763.1"/>
    <property type="molecule type" value="Genomic_DNA"/>
</dbReference>
<sequence length="348" mass="39608">MTTDISDLLSGETVESTAKAAEVVFGLAEVLEKEGPNVQKLRPLVNQLDSLLDVLNSPLVDIIEKGLPFISIATGLLKFYLDKTKKPLTLSKCVALVSQAAYLESFKVSLQDENLLQKIGKKPASDEISQQTQELGNLYLEEDEARRTVTNFPSSKLAKEFGQVLQARLEQAGLDKESAQMLKTRVIWLTPRYMNRVWASSEEAVKHLGQPTFDEWRKEQVKYQSIDDYLRDIIQLQPCEKVFNEEKLRFQDIYVPLNVQLLDNQGKPLPKENHVSLEVWVKHDLISNNNSPGQILFIQGEAGRGKSVFCKMFADWTRQNLYPAYIPILIRLRQVKFLANNLTETLKN</sequence>
<reference evidence="2" key="1">
    <citation type="submission" date="2020-10" db="EMBL/GenBank/DDBJ databases">
        <authorList>
            <person name="Castelo-Branco R."/>
            <person name="Eusebio N."/>
            <person name="Adriana R."/>
            <person name="Vieira A."/>
            <person name="Brugerolle De Fraissinette N."/>
            <person name="Rezende De Castro R."/>
            <person name="Schneider M.P."/>
            <person name="Vasconcelos V."/>
            <person name="Leao P.N."/>
        </authorList>
    </citation>
    <scope>NUCLEOTIDE SEQUENCE</scope>
    <source>
        <strain evidence="2">LEGE 11479</strain>
    </source>
</reference>
<protein>
    <recommendedName>
        <fullName evidence="1">NACHT N-terminal Helical domain-containing protein</fullName>
    </recommendedName>
</protein>
<proteinExistence type="predicted"/>
<feature type="non-terminal residue" evidence="2">
    <location>
        <position position="348"/>
    </location>
</feature>
<comment type="caution">
    <text evidence="2">The sequence shown here is derived from an EMBL/GenBank/DDBJ whole genome shotgun (WGS) entry which is preliminary data.</text>
</comment>
<dbReference type="AlphaFoldDB" id="A0A928ZYH6"/>
<gene>
    <name evidence="2" type="ORF">IQ260_24270</name>
</gene>
<feature type="domain" description="NACHT N-terminal Helical" evidence="1">
    <location>
        <begin position="39"/>
        <end position="246"/>
    </location>
</feature>
<keyword evidence="3" id="KW-1185">Reference proteome</keyword>
<accession>A0A928ZYH6</accession>
<dbReference type="InterPro" id="IPR054568">
    <property type="entry name" value="NNH3"/>
</dbReference>
<dbReference type="Proteomes" id="UP000615026">
    <property type="component" value="Unassembled WGS sequence"/>
</dbReference>